<dbReference type="InterPro" id="IPR013087">
    <property type="entry name" value="Znf_C2H2_type"/>
</dbReference>
<proteinExistence type="predicted"/>
<evidence type="ECO:0000256" key="1">
    <source>
        <dbReference type="ARBA" id="ARBA00004123"/>
    </source>
</evidence>
<feature type="domain" description="C2H2-type" evidence="11">
    <location>
        <begin position="154"/>
        <end position="176"/>
    </location>
</feature>
<reference evidence="12 13" key="1">
    <citation type="journal article" date="2016" name="Sci. Rep.">
        <title>The Dendrobium catenatum Lindl. genome sequence provides insights into polysaccharide synthase, floral development and adaptive evolution.</title>
        <authorList>
            <person name="Zhang G.Q."/>
            <person name="Xu Q."/>
            <person name="Bian C."/>
            <person name="Tsai W.C."/>
            <person name="Yeh C.M."/>
            <person name="Liu K.W."/>
            <person name="Yoshida K."/>
            <person name="Zhang L.S."/>
            <person name="Chang S.B."/>
            <person name="Chen F."/>
            <person name="Shi Y."/>
            <person name="Su Y.Y."/>
            <person name="Zhang Y.Q."/>
            <person name="Chen L.J."/>
            <person name="Yin Y."/>
            <person name="Lin M."/>
            <person name="Huang H."/>
            <person name="Deng H."/>
            <person name="Wang Z.W."/>
            <person name="Zhu S.L."/>
            <person name="Zhao X."/>
            <person name="Deng C."/>
            <person name="Niu S.C."/>
            <person name="Huang J."/>
            <person name="Wang M."/>
            <person name="Liu G.H."/>
            <person name="Yang H.J."/>
            <person name="Xiao X.J."/>
            <person name="Hsiao Y.Y."/>
            <person name="Wu W.L."/>
            <person name="Chen Y.Y."/>
            <person name="Mitsuda N."/>
            <person name="Ohme-Takagi M."/>
            <person name="Luo Y.B."/>
            <person name="Van de Peer Y."/>
            <person name="Liu Z.J."/>
        </authorList>
    </citation>
    <scope>NUCLEOTIDE SEQUENCE [LARGE SCALE GENOMIC DNA]</scope>
    <source>
        <tissue evidence="12">The whole plant</tissue>
    </source>
</reference>
<dbReference type="InterPro" id="IPR036236">
    <property type="entry name" value="Znf_C2H2_sf"/>
</dbReference>
<dbReference type="OrthoDB" id="6077919at2759"/>
<dbReference type="PROSITE" id="PS00028">
    <property type="entry name" value="ZINC_FINGER_C2H2_1"/>
    <property type="match status" value="2"/>
</dbReference>
<keyword evidence="13" id="KW-1185">Reference proteome</keyword>
<feature type="compositionally biased region" description="Low complexity" evidence="10">
    <location>
        <begin position="42"/>
        <end position="56"/>
    </location>
</feature>
<gene>
    <name evidence="12" type="primary">ZAT5</name>
    <name evidence="12" type="ORF">MA16_Dca006964</name>
</gene>
<keyword evidence="3" id="KW-0677">Repeat</keyword>
<evidence type="ECO:0000256" key="6">
    <source>
        <dbReference type="ARBA" id="ARBA00023015"/>
    </source>
</evidence>
<dbReference type="Proteomes" id="UP000233837">
    <property type="component" value="Unassembled WGS sequence"/>
</dbReference>
<comment type="subcellular location">
    <subcellularLocation>
        <location evidence="1">Nucleus</location>
    </subcellularLocation>
</comment>
<dbReference type="PANTHER" id="PTHR26374">
    <property type="entry name" value="ZINC FINGER PROTEIN ZAT5"/>
    <property type="match status" value="1"/>
</dbReference>
<feature type="compositionally biased region" description="Low complexity" evidence="10">
    <location>
        <begin position="1"/>
        <end position="16"/>
    </location>
</feature>
<evidence type="ECO:0000256" key="4">
    <source>
        <dbReference type="ARBA" id="ARBA00022771"/>
    </source>
</evidence>
<dbReference type="Pfam" id="PF13912">
    <property type="entry name" value="zf-C2H2_6"/>
    <property type="match status" value="2"/>
</dbReference>
<dbReference type="GO" id="GO:0008270">
    <property type="term" value="F:zinc ion binding"/>
    <property type="evidence" value="ECO:0007669"/>
    <property type="project" value="UniProtKB-KW"/>
</dbReference>
<evidence type="ECO:0000259" key="11">
    <source>
        <dbReference type="PROSITE" id="PS50157"/>
    </source>
</evidence>
<feature type="compositionally biased region" description="Basic residues" evidence="10">
    <location>
        <begin position="25"/>
        <end position="34"/>
    </location>
</feature>
<keyword evidence="4 9" id="KW-0863">Zinc-finger</keyword>
<evidence type="ECO:0000256" key="8">
    <source>
        <dbReference type="ARBA" id="ARBA00023242"/>
    </source>
</evidence>
<dbReference type="SUPFAM" id="SSF57667">
    <property type="entry name" value="beta-beta-alpha zinc fingers"/>
    <property type="match status" value="1"/>
</dbReference>
<dbReference type="EMBL" id="KZ503159">
    <property type="protein sequence ID" value="PKU67929.1"/>
    <property type="molecule type" value="Genomic_DNA"/>
</dbReference>
<organism evidence="12 13">
    <name type="scientific">Dendrobium catenatum</name>
    <dbReference type="NCBI Taxonomy" id="906689"/>
    <lineage>
        <taxon>Eukaryota</taxon>
        <taxon>Viridiplantae</taxon>
        <taxon>Streptophyta</taxon>
        <taxon>Embryophyta</taxon>
        <taxon>Tracheophyta</taxon>
        <taxon>Spermatophyta</taxon>
        <taxon>Magnoliopsida</taxon>
        <taxon>Liliopsida</taxon>
        <taxon>Asparagales</taxon>
        <taxon>Orchidaceae</taxon>
        <taxon>Epidendroideae</taxon>
        <taxon>Malaxideae</taxon>
        <taxon>Dendrobiinae</taxon>
        <taxon>Dendrobium</taxon>
    </lineage>
</organism>
<dbReference type="GO" id="GO:0005634">
    <property type="term" value="C:nucleus"/>
    <property type="evidence" value="ECO:0007669"/>
    <property type="project" value="UniProtKB-SubCell"/>
</dbReference>
<dbReference type="PROSITE" id="PS50157">
    <property type="entry name" value="ZINC_FINGER_C2H2_2"/>
    <property type="match status" value="2"/>
</dbReference>
<dbReference type="STRING" id="906689.A0A2I0VX03"/>
<feature type="region of interest" description="Disordered" evidence="10">
    <location>
        <begin position="1"/>
        <end position="58"/>
    </location>
</feature>
<keyword evidence="7" id="KW-0804">Transcription</keyword>
<evidence type="ECO:0000256" key="9">
    <source>
        <dbReference type="PROSITE-ProRule" id="PRU00042"/>
    </source>
</evidence>
<protein>
    <submittedName>
        <fullName evidence="12">Zinc finger protein ZAT5</fullName>
    </submittedName>
</protein>
<feature type="domain" description="C2H2-type" evidence="11">
    <location>
        <begin position="98"/>
        <end position="125"/>
    </location>
</feature>
<dbReference type="SMART" id="SM00355">
    <property type="entry name" value="ZnF_C2H2"/>
    <property type="match status" value="2"/>
</dbReference>
<evidence type="ECO:0000256" key="10">
    <source>
        <dbReference type="SAM" id="MobiDB-lite"/>
    </source>
</evidence>
<keyword evidence="2" id="KW-0479">Metal-binding</keyword>
<keyword evidence="8" id="KW-0539">Nucleus</keyword>
<accession>A0A2I0VX03</accession>
<reference evidence="12 13" key="2">
    <citation type="journal article" date="2017" name="Nature">
        <title>The Apostasia genome and the evolution of orchids.</title>
        <authorList>
            <person name="Zhang G.Q."/>
            <person name="Liu K.W."/>
            <person name="Li Z."/>
            <person name="Lohaus R."/>
            <person name="Hsiao Y.Y."/>
            <person name="Niu S.C."/>
            <person name="Wang J.Y."/>
            <person name="Lin Y.C."/>
            <person name="Xu Q."/>
            <person name="Chen L.J."/>
            <person name="Yoshida K."/>
            <person name="Fujiwara S."/>
            <person name="Wang Z.W."/>
            <person name="Zhang Y.Q."/>
            <person name="Mitsuda N."/>
            <person name="Wang M."/>
            <person name="Liu G.H."/>
            <person name="Pecoraro L."/>
            <person name="Huang H.X."/>
            <person name="Xiao X.J."/>
            <person name="Lin M."/>
            <person name="Wu X.Y."/>
            <person name="Wu W.L."/>
            <person name="Chen Y.Y."/>
            <person name="Chang S.B."/>
            <person name="Sakamoto S."/>
            <person name="Ohme-Takagi M."/>
            <person name="Yagi M."/>
            <person name="Zeng S.J."/>
            <person name="Shen C.Y."/>
            <person name="Yeh C.M."/>
            <person name="Luo Y.B."/>
            <person name="Tsai W.C."/>
            <person name="Van de Peer Y."/>
            <person name="Liu Z.J."/>
        </authorList>
    </citation>
    <scope>NUCLEOTIDE SEQUENCE [LARGE SCALE GENOMIC DNA]</scope>
    <source>
        <tissue evidence="12">The whole plant</tissue>
    </source>
</reference>
<dbReference type="Gene3D" id="3.30.160.60">
    <property type="entry name" value="Classic Zinc Finger"/>
    <property type="match status" value="1"/>
</dbReference>
<sequence length="228" mass="24137">MVHSISSSSIGESSSPSPSPSPVIFKRKRTKRYRAFAPPPSTAATATAASSASSNTTEEDHDMADCLMLLAQGPPVPFNEAAAPLLKPTGPAGVAIVYKCKTCDKCFSSFQALGGHRASHKKPKLTPFETELLGTMAKPIANSSSSAGGKKRTHQCSVCGAEFSSGQALGGHMRRHRPALLLENKLETNRTENKVLLLDLNLPAPADDDPFAADDDDDGASRSQLLEY</sequence>
<dbReference type="PANTHER" id="PTHR26374:SF456">
    <property type="entry name" value="ZINC FINGER PROTEIN ZAT5-LIKE"/>
    <property type="match status" value="1"/>
</dbReference>
<evidence type="ECO:0000256" key="2">
    <source>
        <dbReference type="ARBA" id="ARBA00022723"/>
    </source>
</evidence>
<feature type="region of interest" description="Disordered" evidence="10">
    <location>
        <begin position="206"/>
        <end position="228"/>
    </location>
</feature>
<dbReference type="AlphaFoldDB" id="A0A2I0VX03"/>
<evidence type="ECO:0000256" key="5">
    <source>
        <dbReference type="ARBA" id="ARBA00022833"/>
    </source>
</evidence>
<evidence type="ECO:0000313" key="13">
    <source>
        <dbReference type="Proteomes" id="UP000233837"/>
    </source>
</evidence>
<evidence type="ECO:0000313" key="12">
    <source>
        <dbReference type="EMBL" id="PKU67929.1"/>
    </source>
</evidence>
<name>A0A2I0VX03_9ASPA</name>
<evidence type="ECO:0000256" key="3">
    <source>
        <dbReference type="ARBA" id="ARBA00022737"/>
    </source>
</evidence>
<keyword evidence="5" id="KW-0862">Zinc</keyword>
<keyword evidence="6" id="KW-0805">Transcription regulation</keyword>
<evidence type="ECO:0000256" key="7">
    <source>
        <dbReference type="ARBA" id="ARBA00023163"/>
    </source>
</evidence>
<feature type="compositionally biased region" description="Acidic residues" evidence="10">
    <location>
        <begin position="206"/>
        <end position="218"/>
    </location>
</feature>